<evidence type="ECO:0008006" key="4">
    <source>
        <dbReference type="Google" id="ProtNLM"/>
    </source>
</evidence>
<feature type="signal peptide" evidence="1">
    <location>
        <begin position="1"/>
        <end position="24"/>
    </location>
</feature>
<sequence>MRQLLRITASFALALVFTAGMAFGQQDGQPQEDPGDFNNFTFIEQASDGNVANVEQQGADNTVLLPGQGGEFGSFTFRAEAEIEQVGDENYVGVNQGGNSKVGESFLDVYMEGNNNFIGNQSGGIANQQGGVLEAEMIGSNNEIGIAAEQQQSKAFFDIEGSNNTIDMFQKSWGGAKKNQQEFDATITGSGNTVDLFQGDFGHSLGNRANLLINGSTNDVSIRQGVDKNTFPPPGSPQSNYNYAEVSVNGNNNVANVTQGADPLP</sequence>
<accession>A0A9X2Q0I1</accession>
<gene>
    <name evidence="2" type="ORF">GGP71_002733</name>
</gene>
<evidence type="ECO:0000313" key="3">
    <source>
        <dbReference type="Proteomes" id="UP001155027"/>
    </source>
</evidence>
<reference evidence="2" key="1">
    <citation type="submission" date="2022-08" db="EMBL/GenBank/DDBJ databases">
        <title>Genomic Encyclopedia of Type Strains, Phase V (KMG-V): Genome sequencing to study the core and pangenomes of soil and plant-associated prokaryotes.</title>
        <authorList>
            <person name="Whitman W."/>
        </authorList>
    </citation>
    <scope>NUCLEOTIDE SEQUENCE</scope>
    <source>
        <strain evidence="2">0</strain>
    </source>
</reference>
<dbReference type="AlphaFoldDB" id="A0A9X2Q0I1"/>
<protein>
    <recommendedName>
        <fullName evidence="4">Curlin associated repeat-containing protein</fullName>
    </recommendedName>
</protein>
<dbReference type="Proteomes" id="UP001155027">
    <property type="component" value="Unassembled WGS sequence"/>
</dbReference>
<feature type="chain" id="PRO_5040772004" description="Curlin associated repeat-containing protein" evidence="1">
    <location>
        <begin position="25"/>
        <end position="265"/>
    </location>
</feature>
<dbReference type="RefSeq" id="WP_259080831.1">
    <property type="nucleotide sequence ID" value="NZ_JANUAU010000009.1"/>
</dbReference>
<proteinExistence type="predicted"/>
<name>A0A9X2Q0I1_9BACT</name>
<keyword evidence="1" id="KW-0732">Signal</keyword>
<dbReference type="EMBL" id="JANUAU010000009">
    <property type="protein sequence ID" value="MCS3678792.1"/>
    <property type="molecule type" value="Genomic_DNA"/>
</dbReference>
<evidence type="ECO:0000256" key="1">
    <source>
        <dbReference type="SAM" id="SignalP"/>
    </source>
</evidence>
<comment type="caution">
    <text evidence="2">The sequence shown here is derived from an EMBL/GenBank/DDBJ whole genome shotgun (WGS) entry which is preliminary data.</text>
</comment>
<evidence type="ECO:0000313" key="2">
    <source>
        <dbReference type="EMBL" id="MCS3678792.1"/>
    </source>
</evidence>
<organism evidence="2 3">
    <name type="scientific">Salinibacter ruber</name>
    <dbReference type="NCBI Taxonomy" id="146919"/>
    <lineage>
        <taxon>Bacteria</taxon>
        <taxon>Pseudomonadati</taxon>
        <taxon>Rhodothermota</taxon>
        <taxon>Rhodothermia</taxon>
        <taxon>Rhodothermales</taxon>
        <taxon>Salinibacteraceae</taxon>
        <taxon>Salinibacter</taxon>
    </lineage>
</organism>